<dbReference type="Proteomes" id="UP000789595">
    <property type="component" value="Unassembled WGS sequence"/>
</dbReference>
<dbReference type="AlphaFoldDB" id="A0A8J2SZH1"/>
<comment type="caution">
    <text evidence="1">The sequence shown here is derived from an EMBL/GenBank/DDBJ whole genome shotgun (WGS) entry which is preliminary data.</text>
</comment>
<evidence type="ECO:0000313" key="2">
    <source>
        <dbReference type="Proteomes" id="UP000789595"/>
    </source>
</evidence>
<dbReference type="EMBL" id="CAKKNE010000006">
    <property type="protein sequence ID" value="CAH0379038.1"/>
    <property type="molecule type" value="Genomic_DNA"/>
</dbReference>
<evidence type="ECO:0000313" key="1">
    <source>
        <dbReference type="EMBL" id="CAH0379038.1"/>
    </source>
</evidence>
<protein>
    <submittedName>
        <fullName evidence="1">Uncharacterized protein</fullName>
    </submittedName>
</protein>
<sequence length="288" mass="32060">MLHKLLLLSACVHALVPPQSRRTHLTKRHAEPDLATLFAETPCFALADADGQLALLDDGKNKAIEFYIDADVAVKRKQYWDVDGDKLTVKPLSLGKALAAYGDDETAARFVASPDELNEARRIFVRCSGGDVPESLEELLATYEALDPRKSFATPLDVPLFCIDALRLSADEPAPCCVEIKFRAPPSVCVMAWRFHAIDATSWARRLDGVEDDLTHWLISTQAPWYFSSKDLLETWETASGKPREEAYDSISMMNLREMLKVLRSPKVPVKPSTFLAAMANLEAVGRR</sequence>
<keyword evidence="2" id="KW-1185">Reference proteome</keyword>
<name>A0A8J2SZH1_9STRA</name>
<proteinExistence type="predicted"/>
<accession>A0A8J2SZH1</accession>
<reference evidence="1" key="1">
    <citation type="submission" date="2021-11" db="EMBL/GenBank/DDBJ databases">
        <authorList>
            <consortium name="Genoscope - CEA"/>
            <person name="William W."/>
        </authorList>
    </citation>
    <scope>NUCLEOTIDE SEQUENCE</scope>
</reference>
<organism evidence="1 2">
    <name type="scientific">Pelagomonas calceolata</name>
    <dbReference type="NCBI Taxonomy" id="35677"/>
    <lineage>
        <taxon>Eukaryota</taxon>
        <taxon>Sar</taxon>
        <taxon>Stramenopiles</taxon>
        <taxon>Ochrophyta</taxon>
        <taxon>Pelagophyceae</taxon>
        <taxon>Pelagomonadales</taxon>
        <taxon>Pelagomonadaceae</taxon>
        <taxon>Pelagomonas</taxon>
    </lineage>
</organism>
<gene>
    <name evidence="1" type="ORF">PECAL_6P06390</name>
</gene>